<feature type="compositionally biased region" description="Polar residues" evidence="1">
    <location>
        <begin position="97"/>
        <end position="111"/>
    </location>
</feature>
<name>A0A1I7SC78_BURXY</name>
<evidence type="ECO:0000313" key="2">
    <source>
        <dbReference type="EMBL" id="CAD5214289.1"/>
    </source>
</evidence>
<dbReference type="WBParaSite" id="BXY_1062900.1">
    <property type="protein sequence ID" value="BXY_1062900.1"/>
    <property type="gene ID" value="BXY_1062900"/>
</dbReference>
<evidence type="ECO:0000313" key="5">
    <source>
        <dbReference type="WBParaSite" id="BXY_1062900.1"/>
    </source>
</evidence>
<feature type="region of interest" description="Disordered" evidence="1">
    <location>
        <begin position="159"/>
        <end position="199"/>
    </location>
</feature>
<feature type="compositionally biased region" description="Basic and acidic residues" evidence="1">
    <location>
        <begin position="76"/>
        <end position="96"/>
    </location>
</feature>
<dbReference type="EMBL" id="CAJFDI010000002">
    <property type="protein sequence ID" value="CAD5214289.1"/>
    <property type="molecule type" value="Genomic_DNA"/>
</dbReference>
<reference evidence="5" key="1">
    <citation type="submission" date="2016-11" db="UniProtKB">
        <authorList>
            <consortium name="WormBaseParasite"/>
        </authorList>
    </citation>
    <scope>IDENTIFICATION</scope>
</reference>
<feature type="compositionally biased region" description="Basic and acidic residues" evidence="1">
    <location>
        <begin position="183"/>
        <end position="192"/>
    </location>
</feature>
<dbReference type="Proteomes" id="UP000582659">
    <property type="component" value="Unassembled WGS sequence"/>
</dbReference>
<evidence type="ECO:0000256" key="1">
    <source>
        <dbReference type="SAM" id="MobiDB-lite"/>
    </source>
</evidence>
<dbReference type="SMR" id="A0A1I7SC78"/>
<accession>A0A1I7SC78</accession>
<feature type="region of interest" description="Disordered" evidence="1">
    <location>
        <begin position="76"/>
        <end position="113"/>
    </location>
</feature>
<feature type="compositionally biased region" description="Basic and acidic residues" evidence="1">
    <location>
        <begin position="242"/>
        <end position="260"/>
    </location>
</feature>
<dbReference type="Proteomes" id="UP000095284">
    <property type="component" value="Unplaced"/>
</dbReference>
<protein>
    <submittedName>
        <fullName evidence="2">(pine wood nematode) hypothetical protein</fullName>
    </submittedName>
</protein>
<dbReference type="Proteomes" id="UP000659654">
    <property type="component" value="Unassembled WGS sequence"/>
</dbReference>
<reference evidence="2" key="2">
    <citation type="submission" date="2020-09" db="EMBL/GenBank/DDBJ databases">
        <authorList>
            <person name="Kikuchi T."/>
        </authorList>
    </citation>
    <scope>NUCLEOTIDE SEQUENCE</scope>
    <source>
        <strain evidence="2">Ka4C1</strain>
    </source>
</reference>
<dbReference type="OrthoDB" id="10669396at2759"/>
<gene>
    <name evidence="2" type="ORF">BXYJ_LOCUS3455</name>
</gene>
<evidence type="ECO:0000313" key="3">
    <source>
        <dbReference type="Proteomes" id="UP000095284"/>
    </source>
</evidence>
<evidence type="ECO:0000313" key="4">
    <source>
        <dbReference type="Proteomes" id="UP000659654"/>
    </source>
</evidence>
<dbReference type="EMBL" id="CAJFCV020000002">
    <property type="protein sequence ID" value="CAG9094601.1"/>
    <property type="molecule type" value="Genomic_DNA"/>
</dbReference>
<organism evidence="3 5">
    <name type="scientific">Bursaphelenchus xylophilus</name>
    <name type="common">Pinewood nematode worm</name>
    <name type="synonym">Aphelenchoides xylophilus</name>
    <dbReference type="NCBI Taxonomy" id="6326"/>
    <lineage>
        <taxon>Eukaryota</taxon>
        <taxon>Metazoa</taxon>
        <taxon>Ecdysozoa</taxon>
        <taxon>Nematoda</taxon>
        <taxon>Chromadorea</taxon>
        <taxon>Rhabditida</taxon>
        <taxon>Tylenchina</taxon>
        <taxon>Tylenchomorpha</taxon>
        <taxon>Aphelenchoidea</taxon>
        <taxon>Aphelenchoididae</taxon>
        <taxon>Bursaphelenchus</taxon>
    </lineage>
</organism>
<keyword evidence="4" id="KW-1185">Reference proteome</keyword>
<proteinExistence type="predicted"/>
<feature type="region of interest" description="Disordered" evidence="1">
    <location>
        <begin position="220"/>
        <end position="327"/>
    </location>
</feature>
<dbReference type="AlphaFoldDB" id="A0A1I7SC78"/>
<sequence length="607" mass="70219">MSGYGESEYYKDLLDYYVKCLPKYHRPKPPYGMSGTQENLLMIQASREAEKIRGVEDDPFNPKPFDFKAHLAEMEKMERLQAERKVKREERDRNERNQWNNGRGHQNNRGKSWNGGVVVKEEETVVSIHSKDRAHRNGSRETQVMDKKHDNFAEVAGPSFEEAPTEDRKPFQKQIATKKRMERPKQIMEKPPKNPNVKTVLVPDGFGGFLEITRVKVKNPMHSDNYRPKPTKTPALPPVSSDYDKLTPAEKKRRFMKDLNPKAARKNQPKPAPRFVEDSESSEGEDSPAPSTSYNRRRRPRTPVSNRAGSSSESDEPKRKRRPEVIVEEIEVDEADLPPLKAEVKPENVQYVNPLQSLIDFITTPDALTDEVPDFLIPPFLKMHWIQGSGFKNRSIVQMDTALYSALEEAHKTKAKSLFIVEEPLHCLNATLLKKAGAILCKMNHFYRPHYLPDVLEDIPRRLGKSIEHVFITITHNALFNLDMVEDHEPDKELTNTMFHSVDNRKPLADVFENLPKIIKCLVQQFKLKQVVIIVPPTCKSSDLLQRLRNRFIEAIERHKYLQEHVFYADFHGYCRTSDVKPCAAGLQQFLRSYFTIYGDSWLHLRK</sequence>